<feature type="domain" description="Cyclin N-terminal" evidence="2">
    <location>
        <begin position="89"/>
        <end position="194"/>
    </location>
</feature>
<reference evidence="3 4" key="1">
    <citation type="journal article" date="2016" name="Sci. Rep.">
        <title>Insights into Adaptations to a Near-Obligate Nematode Endoparasitic Lifestyle from the Finished Genome of Drechmeria coniospora.</title>
        <authorList>
            <person name="Zhang L."/>
            <person name="Zhou Z."/>
            <person name="Guo Q."/>
            <person name="Fokkens L."/>
            <person name="Miskei M."/>
            <person name="Pocsi I."/>
            <person name="Zhang W."/>
            <person name="Chen M."/>
            <person name="Wang L."/>
            <person name="Sun Y."/>
            <person name="Donzelli B.G."/>
            <person name="Gibson D.M."/>
            <person name="Nelson D.R."/>
            <person name="Luo J.G."/>
            <person name="Rep M."/>
            <person name="Liu H."/>
            <person name="Yang S."/>
            <person name="Wang J."/>
            <person name="Krasnoff S.B."/>
            <person name="Xu Y."/>
            <person name="Molnar I."/>
            <person name="Lin M."/>
        </authorList>
    </citation>
    <scope>NUCLEOTIDE SEQUENCE [LARGE SCALE GENOMIC DNA]</scope>
    <source>
        <strain evidence="3 4">ARSEF 6962</strain>
    </source>
</reference>
<sequence>MLALGGDKRSERRVAKHSDAGHHKQLSSQPITRQMIKHIARVASRVMTCQSSISSSCFNPRQMPSKDRSDAIKRQDTSTTTVFIHDFPTLHDFIGHIVKACKVTAPALLAALVYMGRLKAKLQPGHWGLRCTPYRIFLASLILADKFLYDTAFKNKQWARFTMTYYAGHTFGFDIGDINVMEREMLKLLNWDLRVTDTDLYKELDHLAMPFWHREIWMELGSRLTIKAS</sequence>
<dbReference type="Pfam" id="PF00134">
    <property type="entry name" value="Cyclin_N"/>
    <property type="match status" value="1"/>
</dbReference>
<evidence type="ECO:0000313" key="4">
    <source>
        <dbReference type="Proteomes" id="UP000076580"/>
    </source>
</evidence>
<comment type="caution">
    <text evidence="3">The sequence shown here is derived from an EMBL/GenBank/DDBJ whole genome shotgun (WGS) entry which is preliminary data.</text>
</comment>
<dbReference type="InterPro" id="IPR013922">
    <property type="entry name" value="Cyclin_PHO80-like"/>
</dbReference>
<dbReference type="OrthoDB" id="5072873at2759"/>
<name>A0A151GKI9_DRECN</name>
<dbReference type="STRING" id="98403.A0A151GKI9"/>
<dbReference type="InterPro" id="IPR006671">
    <property type="entry name" value="Cyclin_N"/>
</dbReference>
<dbReference type="InterPro" id="IPR036915">
    <property type="entry name" value="Cyclin-like_sf"/>
</dbReference>
<evidence type="ECO:0000256" key="1">
    <source>
        <dbReference type="SAM" id="MobiDB-lite"/>
    </source>
</evidence>
<dbReference type="Gene3D" id="1.10.472.10">
    <property type="entry name" value="Cyclin-like"/>
    <property type="match status" value="1"/>
</dbReference>
<dbReference type="GO" id="GO:0016538">
    <property type="term" value="F:cyclin-dependent protein serine/threonine kinase regulator activity"/>
    <property type="evidence" value="ECO:0007669"/>
    <property type="project" value="TreeGrafter"/>
</dbReference>
<dbReference type="GO" id="GO:0019901">
    <property type="term" value="F:protein kinase binding"/>
    <property type="evidence" value="ECO:0007669"/>
    <property type="project" value="InterPro"/>
</dbReference>
<evidence type="ECO:0000313" key="3">
    <source>
        <dbReference type="EMBL" id="KYK57633.1"/>
    </source>
</evidence>
<gene>
    <name evidence="3" type="ORF">DCS_04645</name>
</gene>
<dbReference type="CDD" id="cd20557">
    <property type="entry name" value="CYCLIN_ScPCL1-like"/>
    <property type="match status" value="1"/>
</dbReference>
<dbReference type="EMBL" id="LAYC01000002">
    <property type="protein sequence ID" value="KYK57633.1"/>
    <property type="molecule type" value="Genomic_DNA"/>
</dbReference>
<dbReference type="PANTHER" id="PTHR15615">
    <property type="match status" value="1"/>
</dbReference>
<protein>
    <recommendedName>
        <fullName evidence="2">Cyclin N-terminal domain-containing protein</fullName>
    </recommendedName>
</protein>
<feature type="region of interest" description="Disordered" evidence="1">
    <location>
        <begin position="1"/>
        <end position="30"/>
    </location>
</feature>
<proteinExistence type="predicted"/>
<dbReference type="RefSeq" id="XP_040656985.1">
    <property type="nucleotide sequence ID" value="XM_040801952.1"/>
</dbReference>
<keyword evidence="4" id="KW-1185">Reference proteome</keyword>
<dbReference type="GeneID" id="63717288"/>
<feature type="compositionally biased region" description="Basic and acidic residues" evidence="1">
    <location>
        <begin position="1"/>
        <end position="22"/>
    </location>
</feature>
<dbReference type="SUPFAM" id="SSF47954">
    <property type="entry name" value="Cyclin-like"/>
    <property type="match status" value="1"/>
</dbReference>
<dbReference type="Proteomes" id="UP000076580">
    <property type="component" value="Chromosome 02"/>
</dbReference>
<dbReference type="AlphaFoldDB" id="A0A151GKI9"/>
<accession>A0A151GKI9</accession>
<evidence type="ECO:0000259" key="2">
    <source>
        <dbReference type="Pfam" id="PF00134"/>
    </source>
</evidence>
<organism evidence="3 4">
    <name type="scientific">Drechmeria coniospora</name>
    <name type="common">Nematophagous fungus</name>
    <name type="synonym">Meria coniospora</name>
    <dbReference type="NCBI Taxonomy" id="98403"/>
    <lineage>
        <taxon>Eukaryota</taxon>
        <taxon>Fungi</taxon>
        <taxon>Dikarya</taxon>
        <taxon>Ascomycota</taxon>
        <taxon>Pezizomycotina</taxon>
        <taxon>Sordariomycetes</taxon>
        <taxon>Hypocreomycetidae</taxon>
        <taxon>Hypocreales</taxon>
        <taxon>Ophiocordycipitaceae</taxon>
        <taxon>Drechmeria</taxon>
    </lineage>
</organism>
<dbReference type="InParanoid" id="A0A151GKI9"/>
<dbReference type="GO" id="GO:0005634">
    <property type="term" value="C:nucleus"/>
    <property type="evidence" value="ECO:0007669"/>
    <property type="project" value="TreeGrafter"/>
</dbReference>
<dbReference type="GO" id="GO:0000307">
    <property type="term" value="C:cyclin-dependent protein kinase holoenzyme complex"/>
    <property type="evidence" value="ECO:0007669"/>
    <property type="project" value="TreeGrafter"/>
</dbReference>
<dbReference type="PANTHER" id="PTHR15615:SF10">
    <property type="entry name" value="PHO85 CYCLIN-2-RELATED"/>
    <property type="match status" value="1"/>
</dbReference>